<evidence type="ECO:0000313" key="14">
    <source>
        <dbReference type="Proteomes" id="UP000646548"/>
    </source>
</evidence>
<name>A0A834FGE4_ORYME</name>
<evidence type="ECO:0000256" key="5">
    <source>
        <dbReference type="ARBA" id="ARBA00022729"/>
    </source>
</evidence>
<feature type="region of interest" description="Disordered" evidence="10">
    <location>
        <begin position="831"/>
        <end position="850"/>
    </location>
</feature>
<dbReference type="SMART" id="SM00241">
    <property type="entry name" value="ZP"/>
    <property type="match status" value="1"/>
</dbReference>
<sequence>MTNAAPCWWCPCDEECKFWAACSWTEGVKEFQAAGVTMRSGSAFGWTSLLLLLLRILTAQAAEETCQPPGPAGEQHPVQALLENVEAGPGCAAREHGNKETHAVALGSALSNTEDKMAVLLQPLSPSPHALRSIHLVLSSKFPITWFLQNEGLPSNLSVWVQVSANSTVQSFNLNARVQTISSLPFRPFSLHRWALKHHGNLSSLIHTMHGNRVYIRLGEDPSLPAVCRLRSMFLSQNYKTSDLQPQEVQGCAFARMGGASPEVHVIRLHSAGAGLCGSLQVEVTVSLLPPVAASKAAKVVLILSSLVPVSWVVVARRVEGHVTVHSSSRVSPPYPPEPGLTLSSRLHSDLPATPDLITWANERGYPEVTSYTEADLANRFVIQLAEGGAGGTAGGKSLLDRPPWAEERRLRQWLNTGDGAAGGRESFTVSCEGGRLSVTLDKHILQGLSVSVAAVTLQDTTCQAEPNATHFLLDFPVTSCGTAAEQEPRGVQYRNMVLLWRDEPQTSVPFKDLEKSRRPLSIQFSCLRLISSSSPAAADHLPTDLIPWESGPGPAGLPAPRLSSGPALLLKLFVSPNYEQTWIGPCVVTADRRVYIEISAKISSADFIQVKSCFVSPLSDPQKSPSWTVINEGCSSDPSLTLNVKTDNEEEEKEGGGGTKTSRRVLQDETQSLRFSFILRPVFNDSVQFLHCSLRLCVPDLTEEENAKEAESSDCRGGIRIPPLTPGPQRHQCEIRNLSRPMVVTHPISSLAPRMQAHTGQRTVRPRAPPVVRPDPELSSSELQIGALMGIVFAAFVMGACLMGALWCIFAHTGGQTACLRETLLTERTHGGRSIRNPPCLSDQSSSSV</sequence>
<evidence type="ECO:0000313" key="13">
    <source>
        <dbReference type="EMBL" id="KAF6732347.1"/>
    </source>
</evidence>
<gene>
    <name evidence="13" type="ORF">FQA47_018087</name>
</gene>
<keyword evidence="2" id="KW-1003">Cell membrane</keyword>
<feature type="domain" description="ZP" evidence="12">
    <location>
        <begin position="431"/>
        <end position="714"/>
    </location>
</feature>
<dbReference type="GO" id="GO:0017015">
    <property type="term" value="P:regulation of transforming growth factor beta receptor signaling pathway"/>
    <property type="evidence" value="ECO:0007669"/>
    <property type="project" value="TreeGrafter"/>
</dbReference>
<evidence type="ECO:0000256" key="6">
    <source>
        <dbReference type="ARBA" id="ARBA00022989"/>
    </source>
</evidence>
<keyword evidence="5" id="KW-0732">Signal</keyword>
<keyword evidence="6 11" id="KW-1133">Transmembrane helix</keyword>
<dbReference type="PROSITE" id="PS51034">
    <property type="entry name" value="ZP_2"/>
    <property type="match status" value="1"/>
</dbReference>
<dbReference type="Pfam" id="PF26060">
    <property type="entry name" value="TGFBR3_N"/>
    <property type="match status" value="2"/>
</dbReference>
<evidence type="ECO:0000256" key="8">
    <source>
        <dbReference type="ARBA" id="ARBA00023157"/>
    </source>
</evidence>
<dbReference type="GO" id="GO:0007179">
    <property type="term" value="P:transforming growth factor beta receptor signaling pathway"/>
    <property type="evidence" value="ECO:0007669"/>
    <property type="project" value="TreeGrafter"/>
</dbReference>
<reference evidence="13" key="1">
    <citation type="journal article" name="BMC Genomics">
        <title>Long-read sequencing and de novo genome assembly of marine medaka (Oryzias melastigma).</title>
        <authorList>
            <person name="Liang P."/>
            <person name="Saqib H.S.A."/>
            <person name="Ni X."/>
            <person name="Shen Y."/>
        </authorList>
    </citation>
    <scope>NUCLEOTIDE SEQUENCE</scope>
    <source>
        <strain evidence="13">Bigg-433</strain>
    </source>
</reference>
<feature type="region of interest" description="Disordered" evidence="10">
    <location>
        <begin position="709"/>
        <end position="728"/>
    </location>
</feature>
<dbReference type="GO" id="GO:0005024">
    <property type="term" value="F:transforming growth factor beta receptor activity"/>
    <property type="evidence" value="ECO:0007669"/>
    <property type="project" value="TreeGrafter"/>
</dbReference>
<dbReference type="GO" id="GO:0050431">
    <property type="term" value="F:transforming growth factor beta binding"/>
    <property type="evidence" value="ECO:0007669"/>
    <property type="project" value="TreeGrafter"/>
</dbReference>
<dbReference type="InterPro" id="IPR055356">
    <property type="entry name" value="ZP-N"/>
</dbReference>
<accession>A0A834FGE4</accession>
<dbReference type="GO" id="GO:0016477">
    <property type="term" value="P:cell migration"/>
    <property type="evidence" value="ECO:0007669"/>
    <property type="project" value="TreeGrafter"/>
</dbReference>
<dbReference type="Pfam" id="PF00100">
    <property type="entry name" value="Zona_pellucida"/>
    <property type="match status" value="1"/>
</dbReference>
<keyword evidence="13" id="KW-0675">Receptor</keyword>
<evidence type="ECO:0000256" key="2">
    <source>
        <dbReference type="ARBA" id="ARBA00022475"/>
    </source>
</evidence>
<keyword evidence="8" id="KW-1015">Disulfide bond</keyword>
<comment type="subcellular location">
    <subcellularLocation>
        <location evidence="1">Cell membrane</location>
        <topology evidence="1">Single-pass type I membrane protein</topology>
    </subcellularLocation>
</comment>
<proteinExistence type="predicted"/>
<dbReference type="Proteomes" id="UP000646548">
    <property type="component" value="Unassembled WGS sequence"/>
</dbReference>
<feature type="region of interest" description="Disordered" evidence="10">
    <location>
        <begin position="641"/>
        <end position="665"/>
    </location>
</feature>
<dbReference type="GO" id="GO:0005539">
    <property type="term" value="F:glycosaminoglycan binding"/>
    <property type="evidence" value="ECO:0007669"/>
    <property type="project" value="TreeGrafter"/>
</dbReference>
<dbReference type="GO" id="GO:0005114">
    <property type="term" value="F:type II transforming growth factor beta receptor binding"/>
    <property type="evidence" value="ECO:0007669"/>
    <property type="project" value="TreeGrafter"/>
</dbReference>
<evidence type="ECO:0000256" key="1">
    <source>
        <dbReference type="ARBA" id="ARBA00004251"/>
    </source>
</evidence>
<organism evidence="13 14">
    <name type="scientific">Oryzias melastigma</name>
    <name type="common">Marine medaka</name>
    <dbReference type="NCBI Taxonomy" id="30732"/>
    <lineage>
        <taxon>Eukaryota</taxon>
        <taxon>Metazoa</taxon>
        <taxon>Chordata</taxon>
        <taxon>Craniata</taxon>
        <taxon>Vertebrata</taxon>
        <taxon>Euteleostomi</taxon>
        <taxon>Actinopterygii</taxon>
        <taxon>Neopterygii</taxon>
        <taxon>Teleostei</taxon>
        <taxon>Neoteleostei</taxon>
        <taxon>Acanthomorphata</taxon>
        <taxon>Ovalentaria</taxon>
        <taxon>Atherinomorphae</taxon>
        <taxon>Beloniformes</taxon>
        <taxon>Adrianichthyidae</taxon>
        <taxon>Oryziinae</taxon>
        <taxon>Oryzias</taxon>
    </lineage>
</organism>
<keyword evidence="4 11" id="KW-0812">Transmembrane</keyword>
<evidence type="ECO:0000256" key="3">
    <source>
        <dbReference type="ARBA" id="ARBA00022553"/>
    </source>
</evidence>
<feature type="transmembrane region" description="Helical" evidence="11">
    <location>
        <begin position="786"/>
        <end position="812"/>
    </location>
</feature>
<evidence type="ECO:0000256" key="11">
    <source>
        <dbReference type="SAM" id="Phobius"/>
    </source>
</evidence>
<comment type="caution">
    <text evidence="13">The sequence shown here is derived from an EMBL/GenBank/DDBJ whole genome shotgun (WGS) entry which is preliminary data.</text>
</comment>
<dbReference type="AlphaFoldDB" id="A0A834FGE4"/>
<dbReference type="PANTHER" id="PTHR14002">
    <property type="entry name" value="ENDOGLIN/TGF-BETA RECEPTOR TYPE III"/>
    <property type="match status" value="1"/>
</dbReference>
<dbReference type="GO" id="GO:0001837">
    <property type="term" value="P:epithelial to mesenchymal transition"/>
    <property type="evidence" value="ECO:0007669"/>
    <property type="project" value="TreeGrafter"/>
</dbReference>
<dbReference type="Gene3D" id="2.60.40.4100">
    <property type="entry name" value="Zona pellucida, ZP-C domain"/>
    <property type="match status" value="1"/>
</dbReference>
<evidence type="ECO:0000256" key="10">
    <source>
        <dbReference type="SAM" id="MobiDB-lite"/>
    </source>
</evidence>
<protein>
    <submittedName>
        <fullName evidence="13">Transforming growth factor beta receptor type 3</fullName>
    </submittedName>
</protein>
<evidence type="ECO:0000256" key="4">
    <source>
        <dbReference type="ARBA" id="ARBA00022692"/>
    </source>
</evidence>
<keyword evidence="9" id="KW-0325">Glycoprotein</keyword>
<keyword evidence="7 11" id="KW-0472">Membrane</keyword>
<dbReference type="Pfam" id="PF23344">
    <property type="entry name" value="ZP-N"/>
    <property type="match status" value="1"/>
</dbReference>
<evidence type="ECO:0000259" key="12">
    <source>
        <dbReference type="PROSITE" id="PS51034"/>
    </source>
</evidence>
<dbReference type="EMBL" id="WKFB01000194">
    <property type="protein sequence ID" value="KAF6732347.1"/>
    <property type="molecule type" value="Genomic_DNA"/>
</dbReference>
<dbReference type="InterPro" id="IPR042235">
    <property type="entry name" value="ZP-C_dom"/>
</dbReference>
<evidence type="ECO:0000256" key="9">
    <source>
        <dbReference type="ARBA" id="ARBA00023180"/>
    </source>
</evidence>
<dbReference type="PANTHER" id="PTHR14002:SF56">
    <property type="entry name" value="TRANSFORMING GROWTH FACTOR BETA RECEPTOR TYPE 3-LIKE ISOFORM X1"/>
    <property type="match status" value="1"/>
</dbReference>
<dbReference type="Gene3D" id="2.60.40.3210">
    <property type="entry name" value="Zona pellucida, ZP-N domain"/>
    <property type="match status" value="1"/>
</dbReference>
<dbReference type="InterPro" id="IPR001507">
    <property type="entry name" value="ZP_dom"/>
</dbReference>
<dbReference type="InterPro" id="IPR055355">
    <property type="entry name" value="ZP-C"/>
</dbReference>
<keyword evidence="3" id="KW-0597">Phosphoprotein</keyword>
<dbReference type="InterPro" id="IPR058899">
    <property type="entry name" value="TGFBR3/Endoglin-like_N"/>
</dbReference>
<feature type="region of interest" description="Disordered" evidence="10">
    <location>
        <begin position="754"/>
        <end position="777"/>
    </location>
</feature>
<evidence type="ECO:0000256" key="7">
    <source>
        <dbReference type="ARBA" id="ARBA00023136"/>
    </source>
</evidence>